<dbReference type="PANTHER" id="PTHR43433">
    <property type="entry name" value="HYDROLASE, ALPHA/BETA FOLD FAMILY PROTEIN"/>
    <property type="match status" value="1"/>
</dbReference>
<dbReference type="Proteomes" id="UP001596114">
    <property type="component" value="Unassembled WGS sequence"/>
</dbReference>
<evidence type="ECO:0000313" key="3">
    <source>
        <dbReference type="Proteomes" id="UP001596114"/>
    </source>
</evidence>
<dbReference type="Pfam" id="PF00561">
    <property type="entry name" value="Abhydrolase_1"/>
    <property type="match status" value="1"/>
</dbReference>
<sequence>MPPIVLVPGLLCTSEVFAPQVAALWPHGPVTIASTLEGRTIAGIATAILDVAPPRFALAGISMGGYICFEIMRQAPERISRLALLDTSARPDTPDQTAQRRSLIAQASQENFEALLTQVYGAILHPAHQGDPVLRAINVRMGLTVGIEGMARQLEACIGRSDSRPSLPGITVPTLVLVGDSDPLIPPEHSREMAAAIPHARLVVVENCGHASTLEQPEAVNRALIEWFID</sequence>
<proteinExistence type="predicted"/>
<dbReference type="GO" id="GO:0016787">
    <property type="term" value="F:hydrolase activity"/>
    <property type="evidence" value="ECO:0007669"/>
    <property type="project" value="UniProtKB-KW"/>
</dbReference>
<dbReference type="SUPFAM" id="SSF53474">
    <property type="entry name" value="alpha/beta-Hydrolases"/>
    <property type="match status" value="1"/>
</dbReference>
<reference evidence="3" key="1">
    <citation type="journal article" date="2019" name="Int. J. Syst. Evol. Microbiol.">
        <title>The Global Catalogue of Microorganisms (GCM) 10K type strain sequencing project: providing services to taxonomists for standard genome sequencing and annotation.</title>
        <authorList>
            <consortium name="The Broad Institute Genomics Platform"/>
            <consortium name="The Broad Institute Genome Sequencing Center for Infectious Disease"/>
            <person name="Wu L."/>
            <person name="Ma J."/>
        </authorList>
    </citation>
    <scope>NUCLEOTIDE SEQUENCE [LARGE SCALE GENOMIC DNA]</scope>
    <source>
        <strain evidence="3">CGMCC 1.16619</strain>
    </source>
</reference>
<dbReference type="EMBL" id="JBHSNF010000002">
    <property type="protein sequence ID" value="MFC5526393.1"/>
    <property type="molecule type" value="Genomic_DNA"/>
</dbReference>
<keyword evidence="2" id="KW-0378">Hydrolase</keyword>
<dbReference type="RefSeq" id="WP_377320022.1">
    <property type="nucleotide sequence ID" value="NZ_JBHSNF010000002.1"/>
</dbReference>
<feature type="domain" description="AB hydrolase-1" evidence="1">
    <location>
        <begin position="55"/>
        <end position="215"/>
    </location>
</feature>
<dbReference type="InterPro" id="IPR029058">
    <property type="entry name" value="AB_hydrolase_fold"/>
</dbReference>
<organism evidence="2 3">
    <name type="scientific">Rhodanobacter ginsengisoli</name>
    <dbReference type="NCBI Taxonomy" id="418646"/>
    <lineage>
        <taxon>Bacteria</taxon>
        <taxon>Pseudomonadati</taxon>
        <taxon>Pseudomonadota</taxon>
        <taxon>Gammaproteobacteria</taxon>
        <taxon>Lysobacterales</taxon>
        <taxon>Rhodanobacteraceae</taxon>
        <taxon>Rhodanobacter</taxon>
    </lineage>
</organism>
<evidence type="ECO:0000313" key="2">
    <source>
        <dbReference type="EMBL" id="MFC5526393.1"/>
    </source>
</evidence>
<dbReference type="InterPro" id="IPR000073">
    <property type="entry name" value="AB_hydrolase_1"/>
</dbReference>
<dbReference type="InterPro" id="IPR050471">
    <property type="entry name" value="AB_hydrolase"/>
</dbReference>
<dbReference type="Gene3D" id="3.40.50.1820">
    <property type="entry name" value="alpha/beta hydrolase"/>
    <property type="match status" value="1"/>
</dbReference>
<keyword evidence="3" id="KW-1185">Reference proteome</keyword>
<accession>A0ABW0QNN5</accession>
<comment type="caution">
    <text evidence="2">The sequence shown here is derived from an EMBL/GenBank/DDBJ whole genome shotgun (WGS) entry which is preliminary data.</text>
</comment>
<gene>
    <name evidence="2" type="ORF">ACFPPA_11680</name>
</gene>
<name>A0ABW0QNN5_9GAMM</name>
<dbReference type="PANTHER" id="PTHR43433:SF4">
    <property type="entry name" value="NON-HEME CHLOROPEROXIDASE-RELATED"/>
    <property type="match status" value="1"/>
</dbReference>
<protein>
    <submittedName>
        <fullName evidence="2">Alpha/beta fold hydrolase</fullName>
    </submittedName>
</protein>
<evidence type="ECO:0000259" key="1">
    <source>
        <dbReference type="Pfam" id="PF00561"/>
    </source>
</evidence>
<dbReference type="PRINTS" id="PR00111">
    <property type="entry name" value="ABHYDROLASE"/>
</dbReference>